<dbReference type="InterPro" id="IPR055353">
    <property type="entry name" value="DUF7619"/>
</dbReference>
<feature type="domain" description="Secretion system C-terminal sorting" evidence="1">
    <location>
        <begin position="829"/>
        <end position="897"/>
    </location>
</feature>
<dbReference type="AlphaFoldDB" id="A0A1G9HBP6"/>
<reference evidence="3 4" key="1">
    <citation type="submission" date="2016-10" db="EMBL/GenBank/DDBJ databases">
        <authorList>
            <person name="de Groot N.N."/>
        </authorList>
    </citation>
    <scope>NUCLEOTIDE SEQUENCE [LARGE SCALE GENOMIC DNA]</scope>
    <source>
        <strain evidence="3 4">DSM 25186</strain>
    </source>
</reference>
<dbReference type="Pfam" id="PF24595">
    <property type="entry name" value="DUF7619"/>
    <property type="match status" value="1"/>
</dbReference>
<dbReference type="InterPro" id="IPR030916">
    <property type="entry name" value="ELWxxDGT_rpt"/>
</dbReference>
<gene>
    <name evidence="3" type="ORF">SAMN05421823_104383</name>
</gene>
<evidence type="ECO:0000313" key="3">
    <source>
        <dbReference type="EMBL" id="SDL10329.1"/>
    </source>
</evidence>
<name>A0A1G9HBP6_9BACT</name>
<dbReference type="STRING" id="1075417.SAMN05421823_104383"/>
<keyword evidence="4" id="KW-1185">Reference proteome</keyword>
<dbReference type="SUPFAM" id="SSF117074">
    <property type="entry name" value="Hypothetical protein PA1324"/>
    <property type="match status" value="1"/>
</dbReference>
<proteinExistence type="predicted"/>
<evidence type="ECO:0000259" key="1">
    <source>
        <dbReference type="Pfam" id="PF18962"/>
    </source>
</evidence>
<feature type="domain" description="DUF7619" evidence="2">
    <location>
        <begin position="673"/>
        <end position="807"/>
    </location>
</feature>
<evidence type="ECO:0000313" key="4">
    <source>
        <dbReference type="Proteomes" id="UP000198510"/>
    </source>
</evidence>
<dbReference type="OrthoDB" id="1524003at2"/>
<protein>
    <submittedName>
        <fullName evidence="3">Conserved repeat domain-containing protein/Por secretion system C-terminal sorting domain-containing protein</fullName>
    </submittedName>
</protein>
<sequence length="900" mass="100440">MRKLIHFLLWGLITHVTLAQVPVMVKDITNGPLSTTIKHPTVYQDKLYFFAGTDQMSLWVSDGTEAGTKILKSFPAETAYWDSLAFWTDMTVSNDLLFFAGADIENGIELWRSDGTEEGTYLFKDLVPGPESSYPQQLINSKDTPHAVDTLFFTVGGWNETQLWYSDGTLANTLLAKEGFVAGSMEIMAMDAENVYFLADKEETNLGKEIWSSNDLESSAIKDLYIGSTGFESKESTVYTVAEEGQFSMKLFLATHDYFDDENYHHPAQLWKIQSYWTLVDRVQSVLNLNEALGQNTEVTQLVSFEDKLLINAQNEQSEGLWVTDHNAGGLMLLWEGACSEMKEWNGRLYFGGNITGEGYKLWSTDGTLEGTRLELNPFEGAPFELSFEYDGALYLTSAKGSELWRTNGTLEGMQLVHRFEENGAPQEVFPAKSMGFFMANDGLHGQELWRLSTPVVTGLAYIDQNGNGHLDEGEPGLPNQAIVIMPDSLIAYTNNEGIFIAHVDSGDYTLTVPSAPDWKLTSTPVSYSVSVPQQKDSFYTFGLQPQEARYGLSTKLAAAAPSRCGFEVTYWLTFQNRGTLPASGMVRLIADTSLTFISSSLIPEIREDTLTWAYTDLLPKQSKQIRLTFEVPGFEQMGDTLYSFVHATIQNGEELAFATADTLEQVILCSYDPNDKQVEPAGILEEHYTLKGEWLEYLVRFQNTGNAEALTVEIRDTLDARLDLTTFESLSASHALHVTRQGRNVSFLFEDINLPDSTTNEPESHGYVRYRIKAQAGVPEETVVRNTAHIYFDRNPAIVTNTTFNTLVTTLPKPTALHEALPDASVRLFPNPTTGLVTVRSETPLERVRVLTVMGQEVLQVSPTSDRELTLDVQTLPAGLYLVEITRGGHRTVQRISKQ</sequence>
<dbReference type="Proteomes" id="UP000198510">
    <property type="component" value="Unassembled WGS sequence"/>
</dbReference>
<dbReference type="Gene3D" id="2.60.40.740">
    <property type="match status" value="1"/>
</dbReference>
<dbReference type="RefSeq" id="WP_089682450.1">
    <property type="nucleotide sequence ID" value="NZ_FNFO01000004.1"/>
</dbReference>
<organism evidence="3 4">
    <name type="scientific">Catalinimonas alkaloidigena</name>
    <dbReference type="NCBI Taxonomy" id="1075417"/>
    <lineage>
        <taxon>Bacteria</taxon>
        <taxon>Pseudomonadati</taxon>
        <taxon>Bacteroidota</taxon>
        <taxon>Cytophagia</taxon>
        <taxon>Cytophagales</taxon>
        <taxon>Catalimonadaceae</taxon>
        <taxon>Catalinimonas</taxon>
    </lineage>
</organism>
<dbReference type="Pfam" id="PF18962">
    <property type="entry name" value="Por_Secre_tail"/>
    <property type="match status" value="1"/>
</dbReference>
<dbReference type="NCBIfam" id="TIGR04183">
    <property type="entry name" value="Por_Secre_tail"/>
    <property type="match status" value="1"/>
</dbReference>
<accession>A0A1G9HBP6</accession>
<dbReference type="NCBIfam" id="TIGR04534">
    <property type="entry name" value="ELWxxDGT_rpt"/>
    <property type="match status" value="1"/>
</dbReference>
<dbReference type="EMBL" id="FNFO01000004">
    <property type="protein sequence ID" value="SDL10329.1"/>
    <property type="molecule type" value="Genomic_DNA"/>
</dbReference>
<dbReference type="InterPro" id="IPR026444">
    <property type="entry name" value="Secre_tail"/>
</dbReference>
<evidence type="ECO:0000259" key="2">
    <source>
        <dbReference type="Pfam" id="PF24595"/>
    </source>
</evidence>